<keyword evidence="3" id="KW-1185">Reference proteome</keyword>
<dbReference type="PRINTS" id="PR00146">
    <property type="entry name" value="DHPICSNTHASE"/>
</dbReference>
<dbReference type="SMART" id="SM01130">
    <property type="entry name" value="DHDPS"/>
    <property type="match status" value="1"/>
</dbReference>
<dbReference type="InterPro" id="IPR002220">
    <property type="entry name" value="DapA-like"/>
</dbReference>
<reference evidence="2 3" key="1">
    <citation type="journal article" date="2024" name="Commun. Biol.">
        <title>Comparative genomic analysis of thermophilic fungi reveals convergent evolutionary adaptations and gene losses.</title>
        <authorList>
            <person name="Steindorff A.S."/>
            <person name="Aguilar-Pontes M.V."/>
            <person name="Robinson A.J."/>
            <person name="Andreopoulos B."/>
            <person name="LaButti K."/>
            <person name="Kuo A."/>
            <person name="Mondo S."/>
            <person name="Riley R."/>
            <person name="Otillar R."/>
            <person name="Haridas S."/>
            <person name="Lipzen A."/>
            <person name="Grimwood J."/>
            <person name="Schmutz J."/>
            <person name="Clum A."/>
            <person name="Reid I.D."/>
            <person name="Moisan M.C."/>
            <person name="Butler G."/>
            <person name="Nguyen T.T.M."/>
            <person name="Dewar K."/>
            <person name="Conant G."/>
            <person name="Drula E."/>
            <person name="Henrissat B."/>
            <person name="Hansel C."/>
            <person name="Singer S."/>
            <person name="Hutchinson M.I."/>
            <person name="de Vries R.P."/>
            <person name="Natvig D.O."/>
            <person name="Powell A.J."/>
            <person name="Tsang A."/>
            <person name="Grigoriev I.V."/>
        </authorList>
    </citation>
    <scope>NUCLEOTIDE SEQUENCE [LARGE SCALE GENOMIC DNA]</scope>
    <source>
        <strain evidence="2 3">ATCC 24622</strain>
    </source>
</reference>
<gene>
    <name evidence="2" type="ORF">VTK73DRAFT_944</name>
</gene>
<evidence type="ECO:0000313" key="2">
    <source>
        <dbReference type="EMBL" id="KAL1845190.1"/>
    </source>
</evidence>
<evidence type="ECO:0008006" key="4">
    <source>
        <dbReference type="Google" id="ProtNLM"/>
    </source>
</evidence>
<dbReference type="PANTHER" id="PTHR12128">
    <property type="entry name" value="DIHYDRODIPICOLINATE SYNTHASE"/>
    <property type="match status" value="1"/>
</dbReference>
<dbReference type="SUPFAM" id="SSF51569">
    <property type="entry name" value="Aldolase"/>
    <property type="match status" value="1"/>
</dbReference>
<evidence type="ECO:0000313" key="3">
    <source>
        <dbReference type="Proteomes" id="UP001586593"/>
    </source>
</evidence>
<dbReference type="Gene3D" id="3.20.20.70">
    <property type="entry name" value="Aldolase class I"/>
    <property type="match status" value="1"/>
</dbReference>
<name>A0ABR3VU39_9PEZI</name>
<comment type="caution">
    <text evidence="2">The sequence shown here is derived from an EMBL/GenBank/DDBJ whole genome shotgun (WGS) entry which is preliminary data.</text>
</comment>
<feature type="region of interest" description="Disordered" evidence="1">
    <location>
        <begin position="143"/>
        <end position="170"/>
    </location>
</feature>
<dbReference type="CDD" id="cd00408">
    <property type="entry name" value="DHDPS-like"/>
    <property type="match status" value="1"/>
</dbReference>
<organism evidence="2 3">
    <name type="scientific">Phialemonium thermophilum</name>
    <dbReference type="NCBI Taxonomy" id="223376"/>
    <lineage>
        <taxon>Eukaryota</taxon>
        <taxon>Fungi</taxon>
        <taxon>Dikarya</taxon>
        <taxon>Ascomycota</taxon>
        <taxon>Pezizomycotina</taxon>
        <taxon>Sordariomycetes</taxon>
        <taxon>Sordariomycetidae</taxon>
        <taxon>Cephalothecales</taxon>
        <taxon>Cephalothecaceae</taxon>
        <taxon>Phialemonium</taxon>
    </lineage>
</organism>
<protein>
    <recommendedName>
        <fullName evidence="4">Dihydrodipicolinate synthetase family protein</fullName>
    </recommendedName>
</protein>
<feature type="compositionally biased region" description="Pro residues" evidence="1">
    <location>
        <begin position="150"/>
        <end position="160"/>
    </location>
</feature>
<dbReference type="InterPro" id="IPR013785">
    <property type="entry name" value="Aldolase_TIM"/>
</dbReference>
<dbReference type="Proteomes" id="UP001586593">
    <property type="component" value="Unassembled WGS sequence"/>
</dbReference>
<proteinExistence type="predicted"/>
<dbReference type="EMBL" id="JAZHXJ010001208">
    <property type="protein sequence ID" value="KAL1845190.1"/>
    <property type="molecule type" value="Genomic_DNA"/>
</dbReference>
<dbReference type="Pfam" id="PF00701">
    <property type="entry name" value="DHDPS"/>
    <property type="match status" value="1"/>
</dbReference>
<evidence type="ECO:0000256" key="1">
    <source>
        <dbReference type="SAM" id="MobiDB-lite"/>
    </source>
</evidence>
<feature type="compositionally biased region" description="Low complexity" evidence="1">
    <location>
        <begin position="161"/>
        <end position="170"/>
    </location>
</feature>
<accession>A0ABR3VU39</accession>
<sequence length="170" mass="17977">MVALRSPVMSFPKVPPSGVWVPAVTFFDHDTDTLDTEAQARYYAYLSTCGIAGLVVLGSNAETFLLTRDERRALLETARRACGPSFPVMAGVGGHSTKQVLEHIDDAVAAGANYALLLPPAYFGKQTTPAVIASFFREVASPAAASPRSPASPPRFPPTASPSTRGRPTS</sequence>
<dbReference type="PANTHER" id="PTHR12128:SF47">
    <property type="entry name" value="DIHYDRODIPICOLINATE SYNTHASE-RELATED"/>
    <property type="match status" value="1"/>
</dbReference>